<dbReference type="CDD" id="cd08297">
    <property type="entry name" value="CAD3"/>
    <property type="match status" value="1"/>
</dbReference>
<dbReference type="Pfam" id="PF08240">
    <property type="entry name" value="ADH_N"/>
    <property type="match status" value="1"/>
</dbReference>
<dbReference type="InterPro" id="IPR002328">
    <property type="entry name" value="ADH_Zn_CS"/>
</dbReference>
<dbReference type="GeneID" id="54423090"/>
<dbReference type="OrthoDB" id="1879366at2759"/>
<evidence type="ECO:0000313" key="11">
    <source>
        <dbReference type="RefSeq" id="XP_033534466.1"/>
    </source>
</evidence>
<dbReference type="SUPFAM" id="SSF50129">
    <property type="entry name" value="GroES-like"/>
    <property type="match status" value="1"/>
</dbReference>
<dbReference type="FunFam" id="3.40.50.720:FF:000039">
    <property type="entry name" value="Alcohol dehydrogenase AdhP"/>
    <property type="match status" value="1"/>
</dbReference>
<dbReference type="RefSeq" id="XP_033534466.1">
    <property type="nucleotide sequence ID" value="XM_033682520.1"/>
</dbReference>
<reference evidence="11" key="2">
    <citation type="submission" date="2020-04" db="EMBL/GenBank/DDBJ databases">
        <authorList>
            <consortium name="NCBI Genome Project"/>
        </authorList>
    </citation>
    <scope>NUCLEOTIDE SEQUENCE</scope>
    <source>
        <strain evidence="11">CBS 781.70</strain>
    </source>
</reference>
<dbReference type="PANTHER" id="PTHR42940:SF1">
    <property type="entry name" value="ENOYL REDUCTASE (ER) DOMAIN-CONTAINING PROTEIN"/>
    <property type="match status" value="1"/>
</dbReference>
<dbReference type="Gene3D" id="3.40.50.720">
    <property type="entry name" value="NAD(P)-binding Rossmann-like Domain"/>
    <property type="match status" value="1"/>
</dbReference>
<dbReference type="GO" id="GO:0004022">
    <property type="term" value="F:alcohol dehydrogenase (NAD+) activity"/>
    <property type="evidence" value="ECO:0007669"/>
    <property type="project" value="TreeGrafter"/>
</dbReference>
<evidence type="ECO:0000256" key="5">
    <source>
        <dbReference type="ARBA" id="ARBA00023002"/>
    </source>
</evidence>
<dbReference type="InterPro" id="IPR013154">
    <property type="entry name" value="ADH-like_N"/>
</dbReference>
<keyword evidence="4 7" id="KW-0862">Zinc</keyword>
<dbReference type="GO" id="GO:0008270">
    <property type="term" value="F:zinc ion binding"/>
    <property type="evidence" value="ECO:0007669"/>
    <property type="project" value="InterPro"/>
</dbReference>
<reference evidence="11" key="3">
    <citation type="submission" date="2025-04" db="UniProtKB">
        <authorList>
            <consortium name="RefSeq"/>
        </authorList>
    </citation>
    <scope>IDENTIFICATION</scope>
    <source>
        <strain evidence="11">CBS 781.70</strain>
    </source>
</reference>
<reference evidence="9 11" key="1">
    <citation type="submission" date="2020-01" db="EMBL/GenBank/DDBJ databases">
        <authorList>
            <consortium name="DOE Joint Genome Institute"/>
            <person name="Haridas S."/>
            <person name="Albert R."/>
            <person name="Binder M."/>
            <person name="Bloem J."/>
            <person name="Labutti K."/>
            <person name="Salamov A."/>
            <person name="Andreopoulos B."/>
            <person name="Baker S.E."/>
            <person name="Barry K."/>
            <person name="Bills G."/>
            <person name="Bluhm B.H."/>
            <person name="Cannon C."/>
            <person name="Castanera R."/>
            <person name="Culley D.E."/>
            <person name="Daum C."/>
            <person name="Ezra D."/>
            <person name="Gonzalez J.B."/>
            <person name="Henrissat B."/>
            <person name="Kuo A."/>
            <person name="Liang C."/>
            <person name="Lipzen A."/>
            <person name="Lutzoni F."/>
            <person name="Magnuson J."/>
            <person name="Mondo S."/>
            <person name="Nolan M."/>
            <person name="Ohm R."/>
            <person name="Pangilinan J."/>
            <person name="Park H.-J."/>
            <person name="Ramirez L."/>
            <person name="Alfaro M."/>
            <person name="Sun H."/>
            <person name="Tritt A."/>
            <person name="Yoshinaga Y."/>
            <person name="Zwiers L.-H."/>
            <person name="Turgeon B.G."/>
            <person name="Goodwin S.B."/>
            <person name="Spatafora J.W."/>
            <person name="Crous P.W."/>
            <person name="Grigoriev I.V."/>
        </authorList>
    </citation>
    <scope>NUCLEOTIDE SEQUENCE</scope>
    <source>
        <strain evidence="9 11">CBS 781.70</strain>
    </source>
</reference>
<evidence type="ECO:0000256" key="3">
    <source>
        <dbReference type="ARBA" id="ARBA00022723"/>
    </source>
</evidence>
<proteinExistence type="inferred from homology"/>
<name>A0A6G1G409_9PEZI</name>
<keyword evidence="10" id="KW-1185">Reference proteome</keyword>
<dbReference type="InterPro" id="IPR013149">
    <property type="entry name" value="ADH-like_C"/>
</dbReference>
<evidence type="ECO:0000313" key="9">
    <source>
        <dbReference type="EMBL" id="KAF1812835.1"/>
    </source>
</evidence>
<evidence type="ECO:0000256" key="1">
    <source>
        <dbReference type="ARBA" id="ARBA00001947"/>
    </source>
</evidence>
<dbReference type="EMBL" id="ML975156">
    <property type="protein sequence ID" value="KAF1812835.1"/>
    <property type="molecule type" value="Genomic_DNA"/>
</dbReference>
<protein>
    <submittedName>
        <fullName evidence="9 11">Alcohol dehydrogenase</fullName>
    </submittedName>
</protein>
<evidence type="ECO:0000313" key="10">
    <source>
        <dbReference type="Proteomes" id="UP000504638"/>
    </source>
</evidence>
<keyword evidence="6" id="KW-0520">NAD</keyword>
<feature type="domain" description="Enoyl reductase (ER)" evidence="8">
    <location>
        <begin position="31"/>
        <end position="368"/>
    </location>
</feature>
<evidence type="ECO:0000256" key="6">
    <source>
        <dbReference type="ARBA" id="ARBA00023027"/>
    </source>
</evidence>
<keyword evidence="5" id="KW-0560">Oxidoreductase</keyword>
<evidence type="ECO:0000256" key="2">
    <source>
        <dbReference type="ARBA" id="ARBA00008072"/>
    </source>
</evidence>
<dbReference type="GO" id="GO:0005737">
    <property type="term" value="C:cytoplasm"/>
    <property type="evidence" value="ECO:0007669"/>
    <property type="project" value="TreeGrafter"/>
</dbReference>
<comment type="cofactor">
    <cofactor evidence="1 7">
        <name>Zn(2+)</name>
        <dbReference type="ChEBI" id="CHEBI:29105"/>
    </cofactor>
</comment>
<dbReference type="SMART" id="SM00829">
    <property type="entry name" value="PKS_ER"/>
    <property type="match status" value="1"/>
</dbReference>
<evidence type="ECO:0000256" key="4">
    <source>
        <dbReference type="ARBA" id="ARBA00022833"/>
    </source>
</evidence>
<dbReference type="InterPro" id="IPR020843">
    <property type="entry name" value="ER"/>
</dbReference>
<comment type="similarity">
    <text evidence="2 7">Belongs to the zinc-containing alcohol dehydrogenase family.</text>
</comment>
<evidence type="ECO:0000256" key="7">
    <source>
        <dbReference type="RuleBase" id="RU361277"/>
    </source>
</evidence>
<dbReference type="PANTHER" id="PTHR42940">
    <property type="entry name" value="ALCOHOL DEHYDROGENASE 1-RELATED"/>
    <property type="match status" value="1"/>
</dbReference>
<dbReference type="InterPro" id="IPR036291">
    <property type="entry name" value="NAD(P)-bd_dom_sf"/>
</dbReference>
<dbReference type="Pfam" id="PF00107">
    <property type="entry name" value="ADH_zinc_N"/>
    <property type="match status" value="1"/>
</dbReference>
<dbReference type="Proteomes" id="UP000504638">
    <property type="component" value="Unplaced"/>
</dbReference>
<dbReference type="AlphaFoldDB" id="A0A6G1G409"/>
<dbReference type="Gene3D" id="3.90.180.10">
    <property type="entry name" value="Medium-chain alcohol dehydrogenases, catalytic domain"/>
    <property type="match status" value="1"/>
</dbReference>
<gene>
    <name evidence="9 11" type="ORF">P152DRAFT_507171</name>
</gene>
<keyword evidence="3 7" id="KW-0479">Metal-binding</keyword>
<sequence>MATEAAPAAPAAEPQYDIPKECKAAVIHDIGPNFTVKVEMVPVPEPGPGQLLLKLNATGICYSDVHFMLNDLGAPPMSFFGVKSPGHEGAGIVVKVGENVSGWKLGERAGIKPMWDTCQSCELCWNDKETYCEKVVHTGLMVTGSYQQYVLSPARYTTRIPDGIPDHLAAPVMCSASTMYRSLAESGLRPGDWAAFPGGGGGVGIQGVQLAKAMGFRPIVVDTGDAKQTMALEMGAEAFVDFKATEDVAKEVARIADGKGAHGVFVTAPNAYANAISLVGSRIGAKVMCIGLPPQEANCMLQIPPGQLISRNLTVKGTLVAGMGDTAKALEFAARGALKQICEVVPVDQFPEAIAKLMRGEVAGRMVIDFNA</sequence>
<accession>A0A6G1G409</accession>
<dbReference type="InterPro" id="IPR011032">
    <property type="entry name" value="GroES-like_sf"/>
</dbReference>
<dbReference type="PROSITE" id="PS00059">
    <property type="entry name" value="ADH_ZINC"/>
    <property type="match status" value="1"/>
</dbReference>
<dbReference type="SUPFAM" id="SSF51735">
    <property type="entry name" value="NAD(P)-binding Rossmann-fold domains"/>
    <property type="match status" value="1"/>
</dbReference>
<evidence type="ECO:0000259" key="8">
    <source>
        <dbReference type="SMART" id="SM00829"/>
    </source>
</evidence>
<organism evidence="9">
    <name type="scientific">Eremomyces bilateralis CBS 781.70</name>
    <dbReference type="NCBI Taxonomy" id="1392243"/>
    <lineage>
        <taxon>Eukaryota</taxon>
        <taxon>Fungi</taxon>
        <taxon>Dikarya</taxon>
        <taxon>Ascomycota</taxon>
        <taxon>Pezizomycotina</taxon>
        <taxon>Dothideomycetes</taxon>
        <taxon>Dothideomycetes incertae sedis</taxon>
        <taxon>Eremomycetales</taxon>
        <taxon>Eremomycetaceae</taxon>
        <taxon>Eremomyces</taxon>
    </lineage>
</organism>